<evidence type="ECO:0000259" key="2">
    <source>
        <dbReference type="Pfam" id="PF14111"/>
    </source>
</evidence>
<dbReference type="Proteomes" id="UP001459277">
    <property type="component" value="Unassembled WGS sequence"/>
</dbReference>
<dbReference type="Pfam" id="PF14111">
    <property type="entry name" value="DUF4283"/>
    <property type="match status" value="1"/>
</dbReference>
<feature type="domain" description="DUF4283" evidence="2">
    <location>
        <begin position="36"/>
        <end position="102"/>
    </location>
</feature>
<dbReference type="InterPro" id="IPR040256">
    <property type="entry name" value="At4g02000-like"/>
</dbReference>
<sequence>MASIEDLWSRFSLTEEDESGADVPKKREATIVRLAAKFLTKRVVNAEAVSRTFKPLWKLIGEMKIRDIGGNILLFEFDDVMDLERILELEPWTYDKSLVVFRRAEDVESAPLLPFDSVTFWVQLHNVPDQCLTQATGEAVGNTIGSLVQVADSEDDGEGGEFLRIRVVIDIQKPLPRCCKLWSEGEHVGWALLKFERLPNFCYWCGKVNHSESDCEVWLRGKGRLKKEEQQYGEWLRADPVRHTRKTVVVVSGSARGKPRWKKGPAMERKQPATNVSDLGTGGVKEHKQTKAVAMEAEPSGVLVPNLDILLRNESSVIDGFAEVLNKGMESLVGQPPHSMPMQKVLCSEGGVGHSEGSHCVFSFGAVQTPLADMTNSAATQPLKNSKQKWSRLLREVCETDSSSDMEISESRRPELETVDLTIRKKKRVCVTLFRDYIWGT</sequence>
<feature type="region of interest" description="Disordered" evidence="1">
    <location>
        <begin position="253"/>
        <end position="284"/>
    </location>
</feature>
<gene>
    <name evidence="4" type="ORF">SO802_020908</name>
</gene>
<name>A0AAW2CDP4_9ROSI</name>
<dbReference type="InterPro" id="IPR025836">
    <property type="entry name" value="Zn_knuckle_CX2CX4HX4C"/>
</dbReference>
<proteinExistence type="predicted"/>
<reference evidence="4 5" key="1">
    <citation type="submission" date="2024-01" db="EMBL/GenBank/DDBJ databases">
        <title>A telomere-to-telomere, gap-free genome of sweet tea (Lithocarpus litseifolius).</title>
        <authorList>
            <person name="Zhou J."/>
        </authorList>
    </citation>
    <scope>NUCLEOTIDE SEQUENCE [LARGE SCALE GENOMIC DNA]</scope>
    <source>
        <strain evidence="4">Zhou-2022a</strain>
        <tissue evidence="4">Leaf</tissue>
    </source>
</reference>
<organism evidence="4 5">
    <name type="scientific">Lithocarpus litseifolius</name>
    <dbReference type="NCBI Taxonomy" id="425828"/>
    <lineage>
        <taxon>Eukaryota</taxon>
        <taxon>Viridiplantae</taxon>
        <taxon>Streptophyta</taxon>
        <taxon>Embryophyta</taxon>
        <taxon>Tracheophyta</taxon>
        <taxon>Spermatophyta</taxon>
        <taxon>Magnoliopsida</taxon>
        <taxon>eudicotyledons</taxon>
        <taxon>Gunneridae</taxon>
        <taxon>Pentapetalae</taxon>
        <taxon>rosids</taxon>
        <taxon>fabids</taxon>
        <taxon>Fagales</taxon>
        <taxon>Fagaceae</taxon>
        <taxon>Lithocarpus</taxon>
    </lineage>
</organism>
<evidence type="ECO:0008006" key="6">
    <source>
        <dbReference type="Google" id="ProtNLM"/>
    </source>
</evidence>
<evidence type="ECO:0000259" key="3">
    <source>
        <dbReference type="Pfam" id="PF14392"/>
    </source>
</evidence>
<evidence type="ECO:0000256" key="1">
    <source>
        <dbReference type="SAM" id="MobiDB-lite"/>
    </source>
</evidence>
<accession>A0AAW2CDP4</accession>
<dbReference type="PANTHER" id="PTHR31286:SF167">
    <property type="entry name" value="OS09G0268800 PROTEIN"/>
    <property type="match status" value="1"/>
</dbReference>
<dbReference type="EMBL" id="JAZDWU010000007">
    <property type="protein sequence ID" value="KAK9996222.1"/>
    <property type="molecule type" value="Genomic_DNA"/>
</dbReference>
<keyword evidence="5" id="KW-1185">Reference proteome</keyword>
<comment type="caution">
    <text evidence="4">The sequence shown here is derived from an EMBL/GenBank/DDBJ whole genome shotgun (WGS) entry which is preliminary data.</text>
</comment>
<dbReference type="InterPro" id="IPR025558">
    <property type="entry name" value="DUF4283"/>
</dbReference>
<dbReference type="AlphaFoldDB" id="A0AAW2CDP4"/>
<protein>
    <recommendedName>
        <fullName evidence="6">CCHC-type domain-containing protein</fullName>
    </recommendedName>
</protein>
<evidence type="ECO:0000313" key="5">
    <source>
        <dbReference type="Proteomes" id="UP001459277"/>
    </source>
</evidence>
<evidence type="ECO:0000313" key="4">
    <source>
        <dbReference type="EMBL" id="KAK9996222.1"/>
    </source>
</evidence>
<feature type="domain" description="Zinc knuckle CX2CX4HX4C" evidence="3">
    <location>
        <begin position="169"/>
        <end position="216"/>
    </location>
</feature>
<dbReference type="PANTHER" id="PTHR31286">
    <property type="entry name" value="GLYCINE-RICH CELL WALL STRUCTURAL PROTEIN 1.8-LIKE"/>
    <property type="match status" value="1"/>
</dbReference>
<dbReference type="Pfam" id="PF14392">
    <property type="entry name" value="zf-CCHC_4"/>
    <property type="match status" value="1"/>
</dbReference>